<dbReference type="EMBL" id="GL871071">
    <property type="protein sequence ID" value="EGC35119.1"/>
    <property type="molecule type" value="Genomic_DNA"/>
</dbReference>
<dbReference type="KEGG" id="dpp:DICPUDRAFT_152585"/>
<dbReference type="OMA" id="YKLDFMP"/>
<evidence type="ECO:0000256" key="7">
    <source>
        <dbReference type="SAM" id="Coils"/>
    </source>
</evidence>
<dbReference type="VEuPathDB" id="AmoebaDB:DICPUDRAFT_152585"/>
<dbReference type="InParanoid" id="F0ZLR9"/>
<evidence type="ECO:0000256" key="4">
    <source>
        <dbReference type="ARBA" id="ARBA00022776"/>
    </source>
</evidence>
<dbReference type="GO" id="GO:0005813">
    <property type="term" value="C:centrosome"/>
    <property type="evidence" value="ECO:0007669"/>
    <property type="project" value="EnsemblProtists"/>
</dbReference>
<gene>
    <name evidence="8" type="ORF">DICPUDRAFT_152585</name>
</gene>
<feature type="coiled-coil region" evidence="7">
    <location>
        <begin position="238"/>
        <end position="305"/>
    </location>
</feature>
<dbReference type="STRING" id="5786.F0ZLR9"/>
<dbReference type="Proteomes" id="UP000001064">
    <property type="component" value="Unassembled WGS sequence"/>
</dbReference>
<keyword evidence="4" id="KW-0498">Mitosis</keyword>
<feature type="coiled-coil region" evidence="7">
    <location>
        <begin position="337"/>
        <end position="364"/>
    </location>
</feature>
<proteinExistence type="inferred from homology"/>
<keyword evidence="9" id="KW-1185">Reference proteome</keyword>
<name>F0ZLR9_DICPU</name>
<dbReference type="GO" id="GO:0072686">
    <property type="term" value="C:mitotic spindle"/>
    <property type="evidence" value="ECO:0000318"/>
    <property type="project" value="GO_Central"/>
</dbReference>
<dbReference type="GO" id="GO:0005635">
    <property type="term" value="C:nuclear envelope"/>
    <property type="evidence" value="ECO:0000318"/>
    <property type="project" value="GO_Central"/>
</dbReference>
<dbReference type="InterPro" id="IPR008672">
    <property type="entry name" value="Mad1"/>
</dbReference>
<keyword evidence="3" id="KW-0132">Cell division</keyword>
<evidence type="ECO:0000256" key="5">
    <source>
        <dbReference type="ARBA" id="ARBA00023242"/>
    </source>
</evidence>
<keyword evidence="7" id="KW-0175">Coiled coil</keyword>
<dbReference type="Gene3D" id="6.10.250.90">
    <property type="match status" value="1"/>
</dbReference>
<dbReference type="FunFam" id="3.30.457.60:FF:000002">
    <property type="entry name" value="Mitotic spindle assembly checkpoint protein MAD1"/>
    <property type="match status" value="1"/>
</dbReference>
<dbReference type="GO" id="GO:0051315">
    <property type="term" value="P:attachment of mitotic spindle microtubules to kinetochore"/>
    <property type="evidence" value="ECO:0000318"/>
    <property type="project" value="GO_Central"/>
</dbReference>
<sequence>MSMNNYNNQSFDYDRSLNLSQSFNDSIFKDKINPNSSLFKSLSKSNNQSNSLISSNISEFINFYKKNSDLLVIEREISNFLDGQSRDTQENSTREGLMDSMNISIGFLSDAFSSIKVQREYIQKLEEKIKLDTKLTSDSNQQSKDLIKAEEELQELKIKYNKLEADRQILLDKLDEDKVILENNEKENQRKIANKNIEIEELIKKIKFLSNSEIELGKKLNESEKKFSDLERNTQLKIRAIEKEKMQFRTEVNELKHKSPTHPNNENKAKDSEIKHLKTINRQLDEQIQQQKKTLESTLKILTEKESQLDQLTINSISNRSPISKSNSTTGTTMTPNEIYEQKLKDCEIIIQSLKSEIQYYKQQNQDSVGEIERLKTLSDNLGNLELIKQQNDSYKDKLSRLEPIIEKYNSLQIEYSNLLQDISNNENNSENNNQIEQLKQKIIKLENDNQLLISKIGDLTANWKLVENRNKDINENIESEKESIENKEKRISELTEKIKRVEKLNYLLKRERDNFKNILDAYDEEDPNSMNVDSTRDSLKNDRIKELERALKEKTLWIEEFESQFDLGNGIGKGTSTEKANNEKISQQQYKDEISKLNKEIEGLLEENAMLESRLGKGEYDPTKTKVLHFVNNPTTAILNPKIDVSNGMEGDKKILEENHRLQIQINDSEKKLDRLKLIFRQKINEFREGVYALLGYKIEVDTNGLYKLQSMYAESENDFLIFKNNTSGSNKTIQMELLETDFTRNLDKEIKAYLFTCKSIPSFLSQVTIDLFSRQTFHP</sequence>
<dbReference type="RefSeq" id="XP_003288371.1">
    <property type="nucleotide sequence ID" value="XM_003288323.1"/>
</dbReference>
<dbReference type="eggNOG" id="KOG4593">
    <property type="taxonomic scope" value="Eukaryota"/>
</dbReference>
<dbReference type="GO" id="GO:0051301">
    <property type="term" value="P:cell division"/>
    <property type="evidence" value="ECO:0007669"/>
    <property type="project" value="UniProtKB-KW"/>
</dbReference>
<dbReference type="Pfam" id="PF05557">
    <property type="entry name" value="MAD"/>
    <property type="match status" value="2"/>
</dbReference>
<evidence type="ECO:0000256" key="6">
    <source>
        <dbReference type="ARBA" id="ARBA00023306"/>
    </source>
</evidence>
<dbReference type="OrthoDB" id="331602at2759"/>
<evidence type="ECO:0000313" key="8">
    <source>
        <dbReference type="EMBL" id="EGC35119.1"/>
    </source>
</evidence>
<reference evidence="9" key="1">
    <citation type="journal article" date="2011" name="Genome Biol.">
        <title>Comparative genomics of the social amoebae Dictyostelium discoideum and Dictyostelium purpureum.</title>
        <authorList>
            <consortium name="US DOE Joint Genome Institute (JGI-PGF)"/>
            <person name="Sucgang R."/>
            <person name="Kuo A."/>
            <person name="Tian X."/>
            <person name="Salerno W."/>
            <person name="Parikh A."/>
            <person name="Feasley C.L."/>
            <person name="Dalin E."/>
            <person name="Tu H."/>
            <person name="Huang E."/>
            <person name="Barry K."/>
            <person name="Lindquist E."/>
            <person name="Shapiro H."/>
            <person name="Bruce D."/>
            <person name="Schmutz J."/>
            <person name="Salamov A."/>
            <person name="Fey P."/>
            <person name="Gaudet P."/>
            <person name="Anjard C."/>
            <person name="Babu M.M."/>
            <person name="Basu S."/>
            <person name="Bushmanova Y."/>
            <person name="van der Wel H."/>
            <person name="Katoh-Kurasawa M."/>
            <person name="Dinh C."/>
            <person name="Coutinho P.M."/>
            <person name="Saito T."/>
            <person name="Elias M."/>
            <person name="Schaap P."/>
            <person name="Kay R.R."/>
            <person name="Henrissat B."/>
            <person name="Eichinger L."/>
            <person name="Rivero F."/>
            <person name="Putnam N.H."/>
            <person name="West C.M."/>
            <person name="Loomis W.F."/>
            <person name="Chisholm R.L."/>
            <person name="Shaulsky G."/>
            <person name="Strassmann J.E."/>
            <person name="Queller D.C."/>
            <person name="Kuspa A."/>
            <person name="Grigoriev I.V."/>
        </authorList>
    </citation>
    <scope>NUCLEOTIDE SEQUENCE [LARGE SCALE GENOMIC DNA]</scope>
    <source>
        <strain evidence="9">QSDP1</strain>
    </source>
</reference>
<dbReference type="GO" id="GO:0007094">
    <property type="term" value="P:mitotic spindle assembly checkpoint signaling"/>
    <property type="evidence" value="ECO:0000318"/>
    <property type="project" value="GO_Central"/>
</dbReference>
<comment type="similarity">
    <text evidence="2">Belongs to the MAD1 family.</text>
</comment>
<evidence type="ECO:0000313" key="9">
    <source>
        <dbReference type="Proteomes" id="UP000001064"/>
    </source>
</evidence>
<evidence type="ECO:0000256" key="2">
    <source>
        <dbReference type="ARBA" id="ARBA00008029"/>
    </source>
</evidence>
<dbReference type="FunCoup" id="F0ZLR9">
    <property type="interactions" value="1"/>
</dbReference>
<feature type="coiled-coil region" evidence="7">
    <location>
        <begin position="139"/>
        <end position="212"/>
    </location>
</feature>
<comment type="subcellular location">
    <subcellularLocation>
        <location evidence="1">Nucleus</location>
    </subcellularLocation>
</comment>
<evidence type="ECO:0000256" key="1">
    <source>
        <dbReference type="ARBA" id="ARBA00004123"/>
    </source>
</evidence>
<dbReference type="AlphaFoldDB" id="F0ZLR9"/>
<organism evidence="8 9">
    <name type="scientific">Dictyostelium purpureum</name>
    <name type="common">Slime mold</name>
    <dbReference type="NCBI Taxonomy" id="5786"/>
    <lineage>
        <taxon>Eukaryota</taxon>
        <taxon>Amoebozoa</taxon>
        <taxon>Evosea</taxon>
        <taxon>Eumycetozoa</taxon>
        <taxon>Dictyostelia</taxon>
        <taxon>Dictyosteliales</taxon>
        <taxon>Dictyosteliaceae</taxon>
        <taxon>Dictyostelium</taxon>
    </lineage>
</organism>
<feature type="coiled-coil region" evidence="7">
    <location>
        <begin position="409"/>
        <end position="512"/>
    </location>
</feature>
<protein>
    <recommendedName>
        <fullName evidence="10">Spindle assembly checkpoint component MAD1</fullName>
    </recommendedName>
</protein>
<keyword evidence="5" id="KW-0539">Nucleus</keyword>
<dbReference type="GO" id="GO:0030496">
    <property type="term" value="C:midbody"/>
    <property type="evidence" value="ECO:0007669"/>
    <property type="project" value="EnsemblProtists"/>
</dbReference>
<evidence type="ECO:0008006" key="10">
    <source>
        <dbReference type="Google" id="ProtNLM"/>
    </source>
</evidence>
<dbReference type="GeneID" id="10501789"/>
<feature type="coiled-coil region" evidence="7">
    <location>
        <begin position="545"/>
        <end position="615"/>
    </location>
</feature>
<dbReference type="PANTHER" id="PTHR23168">
    <property type="entry name" value="MITOTIC SPINDLE ASSEMBLY CHECKPOINT PROTEIN MAD1 MITOTIC ARREST DEFICIENT-LIKE PROTEIN 1"/>
    <property type="match status" value="1"/>
</dbReference>
<keyword evidence="6" id="KW-0131">Cell cycle</keyword>
<accession>F0ZLR9</accession>
<evidence type="ECO:0000256" key="3">
    <source>
        <dbReference type="ARBA" id="ARBA00022618"/>
    </source>
</evidence>
<dbReference type="GO" id="GO:0000776">
    <property type="term" value="C:kinetochore"/>
    <property type="evidence" value="ECO:0000318"/>
    <property type="project" value="GO_Central"/>
</dbReference>
<dbReference type="SUPFAM" id="SSF75704">
    <property type="entry name" value="Mitotic arrest deficient-like 1, Mad1"/>
    <property type="match status" value="1"/>
</dbReference>
<dbReference type="PANTHER" id="PTHR23168:SF0">
    <property type="entry name" value="MITOTIC SPINDLE ASSEMBLY CHECKPOINT PROTEIN MAD1"/>
    <property type="match status" value="1"/>
</dbReference>
<dbReference type="Gene3D" id="3.30.457.60">
    <property type="match status" value="1"/>
</dbReference>